<sequence>MSKDTSRAISISRSRCPAVRPAARLVVEVIARLPSSPWSADFSLCPAPAAHHGPNGPGKGPNRPSRRAAPDATVRADRTMP</sequence>
<evidence type="ECO:0000256" key="1">
    <source>
        <dbReference type="SAM" id="MobiDB-lite"/>
    </source>
</evidence>
<proteinExistence type="predicted"/>
<reference evidence="2 3" key="1">
    <citation type="journal article" date="2019" name="Int. J. Syst. Evol. Microbiol.">
        <title>The Global Catalogue of Microorganisms (GCM) 10K type strain sequencing project: providing services to taxonomists for standard genome sequencing and annotation.</title>
        <authorList>
            <consortium name="The Broad Institute Genomics Platform"/>
            <consortium name="The Broad Institute Genome Sequencing Center for Infectious Disease"/>
            <person name="Wu L."/>
            <person name="Ma J."/>
        </authorList>
    </citation>
    <scope>NUCLEOTIDE SEQUENCE [LARGE SCALE GENOMIC DNA]</scope>
    <source>
        <strain evidence="2 3">JCM 3053</strain>
    </source>
</reference>
<keyword evidence="3" id="KW-1185">Reference proteome</keyword>
<gene>
    <name evidence="2" type="ORF">GCM10010104_48460</name>
</gene>
<protein>
    <submittedName>
        <fullName evidence="2">Uncharacterized protein</fullName>
    </submittedName>
</protein>
<dbReference type="EMBL" id="BAAART010000108">
    <property type="protein sequence ID" value="GAA2246375.1"/>
    <property type="molecule type" value="Genomic_DNA"/>
</dbReference>
<feature type="region of interest" description="Disordered" evidence="1">
    <location>
        <begin position="41"/>
        <end position="81"/>
    </location>
</feature>
<comment type="caution">
    <text evidence="2">The sequence shown here is derived from an EMBL/GenBank/DDBJ whole genome shotgun (WGS) entry which is preliminary data.</text>
</comment>
<accession>A0ABN3E1H1</accession>
<evidence type="ECO:0000313" key="3">
    <source>
        <dbReference type="Proteomes" id="UP001501474"/>
    </source>
</evidence>
<dbReference type="Proteomes" id="UP001501474">
    <property type="component" value="Unassembled WGS sequence"/>
</dbReference>
<name>A0ABN3E1H1_9ACTN</name>
<organism evidence="2 3">
    <name type="scientific">Streptomyces indiaensis</name>
    <dbReference type="NCBI Taxonomy" id="284033"/>
    <lineage>
        <taxon>Bacteria</taxon>
        <taxon>Bacillati</taxon>
        <taxon>Actinomycetota</taxon>
        <taxon>Actinomycetes</taxon>
        <taxon>Kitasatosporales</taxon>
        <taxon>Streptomycetaceae</taxon>
        <taxon>Streptomyces</taxon>
    </lineage>
</organism>
<evidence type="ECO:0000313" key="2">
    <source>
        <dbReference type="EMBL" id="GAA2246375.1"/>
    </source>
</evidence>